<evidence type="ECO:0000313" key="3">
    <source>
        <dbReference type="EMBL" id="ESA05450.1"/>
    </source>
</evidence>
<organism evidence="3">
    <name type="scientific">Rhizophagus irregularis (strain DAOM 181602 / DAOM 197198 / MUCL 43194)</name>
    <name type="common">Arbuscular mycorrhizal fungus</name>
    <name type="synonym">Glomus intraradices</name>
    <dbReference type="NCBI Taxonomy" id="747089"/>
    <lineage>
        <taxon>Eukaryota</taxon>
        <taxon>Fungi</taxon>
        <taxon>Fungi incertae sedis</taxon>
        <taxon>Mucoromycota</taxon>
        <taxon>Glomeromycotina</taxon>
        <taxon>Glomeromycetes</taxon>
        <taxon>Glomerales</taxon>
        <taxon>Glomeraceae</taxon>
        <taxon>Rhizophagus</taxon>
    </lineage>
</organism>
<dbReference type="VEuPathDB" id="FungiDB:RhiirFUN_021181"/>
<evidence type="ECO:0000256" key="1">
    <source>
        <dbReference type="SAM" id="MobiDB-lite"/>
    </source>
</evidence>
<dbReference type="EMBL" id="KI293023">
    <property type="protein sequence ID" value="ESA05450.1"/>
    <property type="molecule type" value="Genomic_DNA"/>
</dbReference>
<name>U9TBC4_RHIID</name>
<gene>
    <name evidence="3" type="ORF">GLOINDRAFT_35531</name>
</gene>
<feature type="compositionally biased region" description="Low complexity" evidence="1">
    <location>
        <begin position="322"/>
        <end position="335"/>
    </location>
</feature>
<feature type="transmembrane region" description="Helical" evidence="2">
    <location>
        <begin position="211"/>
        <end position="231"/>
    </location>
</feature>
<keyword evidence="2" id="KW-1133">Transmembrane helix</keyword>
<reference evidence="3" key="1">
    <citation type="submission" date="2013-07" db="EMBL/GenBank/DDBJ databases">
        <title>The genome of an arbuscular mycorrhizal fungus provides insights into the evolution of the oldest plant symbiosis.</title>
        <authorList>
            <consortium name="DOE Joint Genome Institute"/>
            <person name="Tisserant E."/>
            <person name="Malbreil M."/>
            <person name="Kuo A."/>
            <person name="Kohler A."/>
            <person name="Symeonidi A."/>
            <person name="Balestrini R."/>
            <person name="Charron P."/>
            <person name="Duensing N."/>
            <person name="Frei-dit-Frey N."/>
            <person name="Gianinazzi-Pearson V."/>
            <person name="Gilbert B."/>
            <person name="Handa Y."/>
            <person name="Hijri M."/>
            <person name="Kaul R."/>
            <person name="Kawaguchi M."/>
            <person name="Krajinski F."/>
            <person name="Lammers P."/>
            <person name="Lapierre D."/>
            <person name="Masclaux F.G."/>
            <person name="Murat C."/>
            <person name="Morin E."/>
            <person name="Ndikumana S."/>
            <person name="Pagni M."/>
            <person name="Petitpierre D."/>
            <person name="Requena N."/>
            <person name="Rosikiewicz P."/>
            <person name="Riley R."/>
            <person name="Saito K."/>
            <person name="San Clemente H."/>
            <person name="Shapiro H."/>
            <person name="van Tuinen D."/>
            <person name="Becard G."/>
            <person name="Bonfante P."/>
            <person name="Paszkowski U."/>
            <person name="Shachar-Hill Y."/>
            <person name="Young J.P."/>
            <person name="Sanders I.R."/>
            <person name="Henrissat B."/>
            <person name="Rensing S.A."/>
            <person name="Grigoriev I.V."/>
            <person name="Corradi N."/>
            <person name="Roux C."/>
            <person name="Martin F."/>
        </authorList>
    </citation>
    <scope>NUCLEOTIDE SEQUENCE</scope>
    <source>
        <strain evidence="3">DAOM 197198</strain>
    </source>
</reference>
<protein>
    <submittedName>
        <fullName evidence="3">Uncharacterized protein</fullName>
    </submittedName>
</protein>
<feature type="region of interest" description="Disordered" evidence="1">
    <location>
        <begin position="313"/>
        <end position="374"/>
    </location>
</feature>
<proteinExistence type="predicted"/>
<sequence>MGCIIGSTFSNNETNINTYDDISITINKIKENNAVAKYVRAYILQVPSPKFSSVIISLLLNLRSDKTKLILDIQLHIILIGSNSTQVEFNTQTQVQQISTSSRLRISYIPYNIDFNCPIFLSVLTLNRSTVGFKHFAKLLTHSESPMYKSDIYKFDRQDDGAAYQIFCPKNLMCCLDSNNKIKSEFEETFIYLFIIVDSYLNQNITPIERIRMNFIALQIFAILTLIVLLVKAHRDFYNQYPLVPWIHGLEMYQFKYNQNFIKNDQIHYIFDQSRQIACNLAKYLEMLISNIVLINSFWPYVLINSNDMEISDSNDENMQDSENSNENLSNSSLSQTISHAAKKVDLLKQKENKRNEMDIDEESRNLSLNECRK</sequence>
<feature type="compositionally biased region" description="Basic and acidic residues" evidence="1">
    <location>
        <begin position="343"/>
        <end position="358"/>
    </location>
</feature>
<keyword evidence="2" id="KW-0472">Membrane</keyword>
<dbReference type="HOGENOM" id="CLU_739972_0_0_1"/>
<dbReference type="AlphaFoldDB" id="U9TBC4"/>
<evidence type="ECO:0000256" key="2">
    <source>
        <dbReference type="SAM" id="Phobius"/>
    </source>
</evidence>
<keyword evidence="2" id="KW-0812">Transmembrane</keyword>
<accession>U9TBC4</accession>